<feature type="region of interest" description="Disordered" evidence="12">
    <location>
        <begin position="366"/>
        <end position="387"/>
    </location>
</feature>
<dbReference type="PROSITE" id="PS50234">
    <property type="entry name" value="VWFA"/>
    <property type="match status" value="1"/>
</dbReference>
<evidence type="ECO:0000256" key="6">
    <source>
        <dbReference type="ARBA" id="ARBA00022833"/>
    </source>
</evidence>
<keyword evidence="5" id="KW-0863">Zinc-finger</keyword>
<dbReference type="SMART" id="SM01047">
    <property type="entry name" value="C1_4"/>
    <property type="match status" value="1"/>
</dbReference>
<gene>
    <name evidence="14" type="primary">SSL1</name>
    <name evidence="14" type="ORF">CAAN4_C12266</name>
</gene>
<evidence type="ECO:0000313" key="14">
    <source>
        <dbReference type="EMBL" id="CAK7901495.1"/>
    </source>
</evidence>
<keyword evidence="7 11" id="KW-0805">Transcription regulation</keyword>
<dbReference type="Pfam" id="PF07975">
    <property type="entry name" value="C1_4"/>
    <property type="match status" value="1"/>
</dbReference>
<evidence type="ECO:0000256" key="2">
    <source>
        <dbReference type="ARBA" id="ARBA00006092"/>
    </source>
</evidence>
<dbReference type="InterPro" id="IPR012170">
    <property type="entry name" value="TFIIH_SSL1/p44"/>
</dbReference>
<evidence type="ECO:0000256" key="11">
    <source>
        <dbReference type="PIRNR" id="PIRNR015919"/>
    </source>
</evidence>
<accession>A0ABP0ECJ9</accession>
<dbReference type="PANTHER" id="PTHR12695">
    <property type="entry name" value="GENERAL TRANSCRIPTION FACTOR IIH SUBUNIT 2"/>
    <property type="match status" value="1"/>
</dbReference>
<keyword evidence="6 11" id="KW-0862">Zinc</keyword>
<dbReference type="SMART" id="SM00327">
    <property type="entry name" value="VWA"/>
    <property type="match status" value="1"/>
</dbReference>
<dbReference type="NCBIfam" id="TIGR00622">
    <property type="entry name" value="ssl1"/>
    <property type="match status" value="1"/>
</dbReference>
<evidence type="ECO:0000256" key="5">
    <source>
        <dbReference type="ARBA" id="ARBA00022771"/>
    </source>
</evidence>
<reference evidence="14 15" key="1">
    <citation type="submission" date="2024-01" db="EMBL/GenBank/DDBJ databases">
        <authorList>
            <consortium name="Genoscope - CEA"/>
            <person name="William W."/>
        </authorList>
    </citation>
    <scope>NUCLEOTIDE SEQUENCE [LARGE SCALE GENOMIC DNA]</scope>
    <source>
        <strain evidence="14 15">29B2s-10</strain>
    </source>
</reference>
<dbReference type="Proteomes" id="UP001497600">
    <property type="component" value="Chromosome C"/>
</dbReference>
<evidence type="ECO:0000256" key="3">
    <source>
        <dbReference type="ARBA" id="ARBA00022723"/>
    </source>
</evidence>
<evidence type="ECO:0000256" key="10">
    <source>
        <dbReference type="ARBA" id="ARBA00023242"/>
    </source>
</evidence>
<dbReference type="InterPro" id="IPR036465">
    <property type="entry name" value="vWFA_dom_sf"/>
</dbReference>
<dbReference type="PIRSF" id="PIRSF015919">
    <property type="entry name" value="TFIIH_SSL1"/>
    <property type="match status" value="1"/>
</dbReference>
<dbReference type="InterPro" id="IPR002035">
    <property type="entry name" value="VWF_A"/>
</dbReference>
<evidence type="ECO:0000313" key="15">
    <source>
        <dbReference type="Proteomes" id="UP001497600"/>
    </source>
</evidence>
<proteinExistence type="inferred from homology"/>
<dbReference type="EMBL" id="OZ004255">
    <property type="protein sequence ID" value="CAK7901495.1"/>
    <property type="molecule type" value="Genomic_DNA"/>
</dbReference>
<evidence type="ECO:0000259" key="13">
    <source>
        <dbReference type="PROSITE" id="PS50234"/>
    </source>
</evidence>
<keyword evidence="4" id="KW-0227">DNA damage</keyword>
<name>A0ABP0ECJ9_9ASCO</name>
<dbReference type="SUPFAM" id="SSF53300">
    <property type="entry name" value="vWA-like"/>
    <property type="match status" value="1"/>
</dbReference>
<evidence type="ECO:0000256" key="1">
    <source>
        <dbReference type="ARBA" id="ARBA00004123"/>
    </source>
</evidence>
<dbReference type="PANTHER" id="PTHR12695:SF2">
    <property type="entry name" value="GENERAL TRANSCRIPTION FACTOR IIH SUBUNIT 2-RELATED"/>
    <property type="match status" value="1"/>
</dbReference>
<dbReference type="Gene3D" id="3.40.50.410">
    <property type="entry name" value="von Willebrand factor, type A domain"/>
    <property type="match status" value="1"/>
</dbReference>
<dbReference type="Gene3D" id="3.30.40.10">
    <property type="entry name" value="Zinc/RING finger domain, C3HC4 (zinc finger)"/>
    <property type="match status" value="1"/>
</dbReference>
<keyword evidence="3 11" id="KW-0479">Metal-binding</keyword>
<feature type="region of interest" description="Disordered" evidence="12">
    <location>
        <begin position="1"/>
        <end position="56"/>
    </location>
</feature>
<evidence type="ECO:0000256" key="7">
    <source>
        <dbReference type="ARBA" id="ARBA00023015"/>
    </source>
</evidence>
<keyword evidence="10 11" id="KW-0539">Nucleus</keyword>
<dbReference type="InterPro" id="IPR004595">
    <property type="entry name" value="TFIIH_C1-like_dom"/>
</dbReference>
<dbReference type="PROSITE" id="PS00028">
    <property type="entry name" value="ZINC_FINGER_C2H2_1"/>
    <property type="match status" value="1"/>
</dbReference>
<sequence>MEDSDDEYVAPQSRPGTVDVESDVVSAGSEDGMARRTRATATPSAPPGGRSGAISDLKSANGGYAWEDEYQRSWDVVKDDDRDGGRSLDAIIQTMIDNRKKKIMKNSSTPFQRGIIRTVVVVIDGSSTMSEKDLRPTRFGMMLALLADFVVEFFDQNPISQMGIVMMRNGVAYLVSEVNGSPQTHLEKIRQLRARQHNRYEPKGDPSLQNALEMSRSLLKVSFGQNNRNSKEILVILGALFTSDPGDIHKTINSLVKDEIKVRVIGLSAQVAICQELVNRTNHTQTVKTVAPAGTGGNYGIIMNEAHFRELLLDCVVPLPVAETESLASTEGTESKGVPLIKMGFPSKIRPTPVTMGLPQLFASSVEDSEDRTEGASNNLSGSGVGGVGGNSGGSNAAAANGIALGSQNGAPAATGYQCPQCSNKVAHLPTVCPICGLMLILSTHLARSYHHLVPLIDFKEVPVAESYPSTCCYGCLLRFPEGCKGKKAGSLELLTSSRYRCKKCQSDFCIDCDVFIHETLHNCPGCENIKYRQA</sequence>
<comment type="function">
    <text evidence="11">Component of the general transcription and DNA repair factor IIH (TFIIH) core complex, which is involved in general and transcription-coupled nucleotide excision repair (NER) of damaged DNA and, when complexed to TFIIK, in RNA transcription by RNA polymerase II.</text>
</comment>
<evidence type="ECO:0000256" key="8">
    <source>
        <dbReference type="ARBA" id="ARBA00023163"/>
    </source>
</evidence>
<evidence type="ECO:0000256" key="4">
    <source>
        <dbReference type="ARBA" id="ARBA00022763"/>
    </source>
</evidence>
<keyword evidence="8 11" id="KW-0804">Transcription</keyword>
<keyword evidence="15" id="KW-1185">Reference proteome</keyword>
<keyword evidence="9" id="KW-0234">DNA repair</keyword>
<protein>
    <recommendedName>
        <fullName evidence="11">General transcription and DNA repair factor IIH</fullName>
    </recommendedName>
</protein>
<evidence type="ECO:0000256" key="9">
    <source>
        <dbReference type="ARBA" id="ARBA00023204"/>
    </source>
</evidence>
<dbReference type="SUPFAM" id="SSF57889">
    <property type="entry name" value="Cysteine-rich domain"/>
    <property type="match status" value="1"/>
</dbReference>
<feature type="domain" description="VWFA" evidence="13">
    <location>
        <begin position="118"/>
        <end position="316"/>
    </location>
</feature>
<dbReference type="InterPro" id="IPR013087">
    <property type="entry name" value="Znf_C2H2_type"/>
</dbReference>
<dbReference type="InterPro" id="IPR007198">
    <property type="entry name" value="Ssl1-like"/>
</dbReference>
<dbReference type="Pfam" id="PF04056">
    <property type="entry name" value="Ssl1"/>
    <property type="match status" value="1"/>
</dbReference>
<dbReference type="InterPro" id="IPR046349">
    <property type="entry name" value="C1-like_sf"/>
</dbReference>
<evidence type="ECO:0000256" key="12">
    <source>
        <dbReference type="SAM" id="MobiDB-lite"/>
    </source>
</evidence>
<comment type="subcellular location">
    <subcellularLocation>
        <location evidence="1 11">Nucleus</location>
    </subcellularLocation>
</comment>
<comment type="similarity">
    <text evidence="2 11">Belongs to the GTF2H2 family.</text>
</comment>
<organism evidence="14 15">
    <name type="scientific">[Candida] anglica</name>
    <dbReference type="NCBI Taxonomy" id="148631"/>
    <lineage>
        <taxon>Eukaryota</taxon>
        <taxon>Fungi</taxon>
        <taxon>Dikarya</taxon>
        <taxon>Ascomycota</taxon>
        <taxon>Saccharomycotina</taxon>
        <taxon>Pichiomycetes</taxon>
        <taxon>Debaryomycetaceae</taxon>
        <taxon>Kurtzmaniella</taxon>
    </lineage>
</organism>
<dbReference type="InterPro" id="IPR013083">
    <property type="entry name" value="Znf_RING/FYVE/PHD"/>
</dbReference>